<accession>A0A081CHV0</accession>
<proteinExistence type="predicted"/>
<organism evidence="1 2">
    <name type="scientific">Pseudozyma antarctica</name>
    <name type="common">Yeast</name>
    <name type="synonym">Candida antarctica</name>
    <dbReference type="NCBI Taxonomy" id="84753"/>
    <lineage>
        <taxon>Eukaryota</taxon>
        <taxon>Fungi</taxon>
        <taxon>Dikarya</taxon>
        <taxon>Basidiomycota</taxon>
        <taxon>Ustilaginomycotina</taxon>
        <taxon>Ustilaginomycetes</taxon>
        <taxon>Ustilaginales</taxon>
        <taxon>Ustilaginaceae</taxon>
        <taxon>Moesziomyces</taxon>
    </lineage>
</organism>
<gene>
    <name evidence="1" type="ORF">PAN0_012c4468</name>
</gene>
<dbReference type="OrthoDB" id="10510211at2759"/>
<dbReference type="AlphaFoldDB" id="A0A081CHV0"/>
<name>A0A081CHV0_PSEA2</name>
<dbReference type="Proteomes" id="UP000053758">
    <property type="component" value="Unassembled WGS sequence"/>
</dbReference>
<dbReference type="EMBL" id="DF830079">
    <property type="protein sequence ID" value="GAK66246.1"/>
    <property type="molecule type" value="Genomic_DNA"/>
</dbReference>
<dbReference type="HOGENOM" id="CLU_1660497_0_0_1"/>
<keyword evidence="2" id="KW-1185">Reference proteome</keyword>
<evidence type="ECO:0000313" key="2">
    <source>
        <dbReference type="Proteomes" id="UP000053758"/>
    </source>
</evidence>
<evidence type="ECO:0000313" key="1">
    <source>
        <dbReference type="EMBL" id="GAK66246.1"/>
    </source>
</evidence>
<protein>
    <submittedName>
        <fullName evidence="1">Uncharacterized protein</fullName>
    </submittedName>
</protein>
<reference evidence="2" key="1">
    <citation type="journal article" date="2014" name="Genome Announc.">
        <title>Draft Genome Sequence of the Yeast Pseudozyma antarctica Type Strain JCM10317, a Producer of the Glycolipid Biosurfactants, Mannosylerythritol Lipids.</title>
        <authorList>
            <person name="Saika A."/>
            <person name="Koike H."/>
            <person name="Hori T."/>
            <person name="Fukuoka T."/>
            <person name="Sato S."/>
            <person name="Habe H."/>
            <person name="Kitamoto D."/>
            <person name="Morita T."/>
        </authorList>
    </citation>
    <scope>NUCLEOTIDE SEQUENCE [LARGE SCALE GENOMIC DNA]</scope>
    <source>
        <strain evidence="2">JCM 10317</strain>
    </source>
</reference>
<dbReference type="RefSeq" id="XP_014655491.1">
    <property type="nucleotide sequence ID" value="XM_014800005.1"/>
</dbReference>
<sequence>MLSIPNAMWMDSMTFASDLPRRQAKATRRVSPRFKQTRGETNTSTPSPRSAQPGSSTALLCAAARSNFKPECPETRPLSATRLSERASERLGAERLSGSLAPRDICEAGGAKRVCAGGRASLGSRDWKRATSDSSPDALSSPKRSFLRSPSVLLAAGPP</sequence>
<dbReference type="GeneID" id="26305257"/>